<evidence type="ECO:0000256" key="10">
    <source>
        <dbReference type="ARBA" id="ARBA00023235"/>
    </source>
</evidence>
<evidence type="ECO:0000256" key="4">
    <source>
        <dbReference type="ARBA" id="ARBA00022741"/>
    </source>
</evidence>
<dbReference type="InterPro" id="IPR001650">
    <property type="entry name" value="Helicase_C-like"/>
</dbReference>
<dbReference type="InterPro" id="IPR040498">
    <property type="entry name" value="PriA_CRR"/>
</dbReference>
<dbReference type="InterPro" id="IPR042115">
    <property type="entry name" value="PriA_3primeBD_sf"/>
</dbReference>
<comment type="similarity">
    <text evidence="12">Belongs to the helicase family. PriA subfamily.</text>
</comment>
<dbReference type="GO" id="GO:0006310">
    <property type="term" value="P:DNA recombination"/>
    <property type="evidence" value="ECO:0007669"/>
    <property type="project" value="InterPro"/>
</dbReference>
<keyword evidence="5 12" id="KW-0378">Hydrolase</keyword>
<dbReference type="InterPro" id="IPR041236">
    <property type="entry name" value="PriA_C"/>
</dbReference>
<dbReference type="KEGG" id="aar:Acear_1443"/>
<dbReference type="GO" id="GO:0008270">
    <property type="term" value="F:zinc ion binding"/>
    <property type="evidence" value="ECO:0007669"/>
    <property type="project" value="UniProtKB-UniRule"/>
</dbReference>
<dbReference type="Gene3D" id="3.40.50.300">
    <property type="entry name" value="P-loop containing nucleotide triphosphate hydrolases"/>
    <property type="match status" value="2"/>
</dbReference>
<keyword evidence="16" id="KW-1185">Reference proteome</keyword>
<dbReference type="GO" id="GO:0006270">
    <property type="term" value="P:DNA replication initiation"/>
    <property type="evidence" value="ECO:0007669"/>
    <property type="project" value="TreeGrafter"/>
</dbReference>
<dbReference type="InterPro" id="IPR027417">
    <property type="entry name" value="P-loop_NTPase"/>
</dbReference>
<feature type="binding site" evidence="12">
    <location>
        <position position="489"/>
    </location>
    <ligand>
        <name>Zn(2+)</name>
        <dbReference type="ChEBI" id="CHEBI:29105"/>
        <label>1</label>
    </ligand>
</feature>
<keyword evidence="6 12" id="KW-0347">Helicase</keyword>
<dbReference type="Pfam" id="PF18074">
    <property type="entry name" value="PriA_C"/>
    <property type="match status" value="1"/>
</dbReference>
<dbReference type="InterPro" id="IPR041222">
    <property type="entry name" value="PriA_3primeBD"/>
</dbReference>
<dbReference type="PROSITE" id="PS51194">
    <property type="entry name" value="HELICASE_CTER"/>
    <property type="match status" value="1"/>
</dbReference>
<dbReference type="PROSITE" id="PS51192">
    <property type="entry name" value="HELICASE_ATP_BIND_1"/>
    <property type="match status" value="1"/>
</dbReference>
<keyword evidence="9 12" id="KW-0238">DNA-binding</keyword>
<gene>
    <name evidence="12" type="primary">priA</name>
    <name evidence="15" type="ordered locus">Acear_1443</name>
</gene>
<dbReference type="GO" id="GO:0003677">
    <property type="term" value="F:DNA binding"/>
    <property type="evidence" value="ECO:0007669"/>
    <property type="project" value="UniProtKB-UniRule"/>
</dbReference>
<evidence type="ECO:0000259" key="13">
    <source>
        <dbReference type="PROSITE" id="PS51192"/>
    </source>
</evidence>
<name>D9QR12_ACEAZ</name>
<dbReference type="NCBIfam" id="TIGR00595">
    <property type="entry name" value="priA"/>
    <property type="match status" value="1"/>
</dbReference>
<feature type="binding site" evidence="12">
    <location>
        <position position="458"/>
    </location>
    <ligand>
        <name>Zn(2+)</name>
        <dbReference type="ChEBI" id="CHEBI:29105"/>
        <label>2</label>
    </ligand>
</feature>
<evidence type="ECO:0000256" key="8">
    <source>
        <dbReference type="ARBA" id="ARBA00022840"/>
    </source>
</evidence>
<comment type="cofactor">
    <cofactor evidence="12">
        <name>Zn(2+)</name>
        <dbReference type="ChEBI" id="CHEBI:29105"/>
    </cofactor>
    <text evidence="12">Binds 2 zinc ions per subunit.</text>
</comment>
<evidence type="ECO:0000256" key="6">
    <source>
        <dbReference type="ARBA" id="ARBA00022806"/>
    </source>
</evidence>
<keyword evidence="2 12" id="KW-0235">DNA replication</keyword>
<protein>
    <recommendedName>
        <fullName evidence="12">Replication restart protein PriA</fullName>
    </recommendedName>
    <alternativeName>
        <fullName evidence="12">ATP-dependent DNA helicase PriA</fullName>
        <ecNumber evidence="12">5.6.2.4</ecNumber>
    </alternativeName>
    <alternativeName>
        <fullName evidence="12">DNA 3'-5' helicase PriA</fullName>
    </alternativeName>
</protein>
<dbReference type="GO" id="GO:0006302">
    <property type="term" value="P:double-strand break repair"/>
    <property type="evidence" value="ECO:0007669"/>
    <property type="project" value="InterPro"/>
</dbReference>
<dbReference type="InterPro" id="IPR011545">
    <property type="entry name" value="DEAD/DEAH_box_helicase_dom"/>
</dbReference>
<dbReference type="GO" id="GO:1990077">
    <property type="term" value="C:primosome complex"/>
    <property type="evidence" value="ECO:0007669"/>
    <property type="project" value="UniProtKB-UniRule"/>
</dbReference>
<dbReference type="SMART" id="SM00490">
    <property type="entry name" value="HELICc"/>
    <property type="match status" value="1"/>
</dbReference>
<feature type="binding site" evidence="12">
    <location>
        <position position="461"/>
    </location>
    <ligand>
        <name>Zn(2+)</name>
        <dbReference type="ChEBI" id="CHEBI:29105"/>
        <label>2</label>
    </ligand>
</feature>
<comment type="catalytic activity">
    <reaction evidence="12">
        <text>Couples ATP hydrolysis with the unwinding of duplex DNA by translocating in the 3'-5' direction.</text>
        <dbReference type="EC" id="5.6.2.4"/>
    </reaction>
</comment>
<dbReference type="HOGENOM" id="CLU_013353_3_0_9"/>
<evidence type="ECO:0000256" key="3">
    <source>
        <dbReference type="ARBA" id="ARBA00022723"/>
    </source>
</evidence>
<comment type="catalytic activity">
    <reaction evidence="11 12">
        <text>ATP + H2O = ADP + phosphate + H(+)</text>
        <dbReference type="Rhea" id="RHEA:13065"/>
        <dbReference type="ChEBI" id="CHEBI:15377"/>
        <dbReference type="ChEBI" id="CHEBI:15378"/>
        <dbReference type="ChEBI" id="CHEBI:30616"/>
        <dbReference type="ChEBI" id="CHEBI:43474"/>
        <dbReference type="ChEBI" id="CHEBI:456216"/>
        <dbReference type="EC" id="5.6.2.4"/>
    </reaction>
</comment>
<dbReference type="FunFam" id="3.40.50.300:FF:000489">
    <property type="entry name" value="Primosome assembly protein PriA"/>
    <property type="match status" value="1"/>
</dbReference>
<evidence type="ECO:0000256" key="5">
    <source>
        <dbReference type="ARBA" id="ARBA00022801"/>
    </source>
</evidence>
<keyword evidence="1 12" id="KW-0639">Primosome</keyword>
<organism evidence="15 16">
    <name type="scientific">Acetohalobium arabaticum (strain ATCC 49924 / DSM 5501 / Z-7288)</name>
    <dbReference type="NCBI Taxonomy" id="574087"/>
    <lineage>
        <taxon>Bacteria</taxon>
        <taxon>Bacillati</taxon>
        <taxon>Bacillota</taxon>
        <taxon>Clostridia</taxon>
        <taxon>Halanaerobiales</taxon>
        <taxon>Halobacteroidaceae</taxon>
        <taxon>Acetohalobium</taxon>
    </lineage>
</organism>
<dbReference type="STRING" id="574087.Acear_1443"/>
<comment type="subunit">
    <text evidence="12">Component of the replication restart primosome.</text>
</comment>
<evidence type="ECO:0000259" key="14">
    <source>
        <dbReference type="PROSITE" id="PS51194"/>
    </source>
</evidence>
<dbReference type="GO" id="GO:0006269">
    <property type="term" value="P:DNA replication, synthesis of primer"/>
    <property type="evidence" value="ECO:0007669"/>
    <property type="project" value="UniProtKB-KW"/>
</dbReference>
<dbReference type="RefSeq" id="WP_013278398.1">
    <property type="nucleotide sequence ID" value="NC_014378.1"/>
</dbReference>
<accession>D9QR12</accession>
<dbReference type="GO" id="GO:0016887">
    <property type="term" value="F:ATP hydrolysis activity"/>
    <property type="evidence" value="ECO:0007669"/>
    <property type="project" value="RHEA"/>
</dbReference>
<dbReference type="InterPro" id="IPR005259">
    <property type="entry name" value="PriA"/>
</dbReference>
<dbReference type="Gene3D" id="3.40.1440.60">
    <property type="entry name" value="PriA, 3(prime) DNA-binding domain"/>
    <property type="match status" value="1"/>
</dbReference>
<feature type="binding site" evidence="12">
    <location>
        <position position="476"/>
    </location>
    <ligand>
        <name>Zn(2+)</name>
        <dbReference type="ChEBI" id="CHEBI:29105"/>
        <label>2</label>
    </ligand>
</feature>
<dbReference type="PANTHER" id="PTHR30580">
    <property type="entry name" value="PRIMOSOMAL PROTEIN N"/>
    <property type="match status" value="1"/>
</dbReference>
<dbReference type="HAMAP" id="MF_00983">
    <property type="entry name" value="PriA"/>
    <property type="match status" value="1"/>
</dbReference>
<dbReference type="SUPFAM" id="SSF52540">
    <property type="entry name" value="P-loop containing nucleoside triphosphate hydrolases"/>
    <property type="match status" value="2"/>
</dbReference>
<dbReference type="NCBIfam" id="NF004066">
    <property type="entry name" value="PRK05580.1-3"/>
    <property type="match status" value="1"/>
</dbReference>
<dbReference type="CDD" id="cd18804">
    <property type="entry name" value="SF2_C_priA"/>
    <property type="match status" value="1"/>
</dbReference>
<dbReference type="Proteomes" id="UP000001661">
    <property type="component" value="Chromosome"/>
</dbReference>
<keyword evidence="8 12" id="KW-0067">ATP-binding</keyword>
<dbReference type="OrthoDB" id="9759544at2"/>
<reference evidence="15 16" key="1">
    <citation type="journal article" date="2010" name="Stand. Genomic Sci.">
        <title>Complete genome sequence of Acetohalobium arabaticum type strain (Z-7288).</title>
        <authorList>
            <person name="Sikorski J."/>
            <person name="Lapidus A."/>
            <person name="Chertkov O."/>
            <person name="Lucas S."/>
            <person name="Copeland A."/>
            <person name="Glavina Del Rio T."/>
            <person name="Nolan M."/>
            <person name="Tice H."/>
            <person name="Cheng J.F."/>
            <person name="Han C."/>
            <person name="Brambilla E."/>
            <person name="Pitluck S."/>
            <person name="Liolios K."/>
            <person name="Ivanova N."/>
            <person name="Mavromatis K."/>
            <person name="Mikhailova N."/>
            <person name="Pati A."/>
            <person name="Bruce D."/>
            <person name="Detter C."/>
            <person name="Tapia R."/>
            <person name="Goodwin L."/>
            <person name="Chen A."/>
            <person name="Palaniappan K."/>
            <person name="Land M."/>
            <person name="Hauser L."/>
            <person name="Chang Y.J."/>
            <person name="Jeffries C.D."/>
            <person name="Rohde M."/>
            <person name="Goker M."/>
            <person name="Spring S."/>
            <person name="Woyke T."/>
            <person name="Bristow J."/>
            <person name="Eisen J.A."/>
            <person name="Markowitz V."/>
            <person name="Hugenholtz P."/>
            <person name="Kyrpides N.C."/>
            <person name="Klenk H.P."/>
        </authorList>
    </citation>
    <scope>NUCLEOTIDE SEQUENCE [LARGE SCALE GENOMIC DNA]</scope>
    <source>
        <strain evidence="16">ATCC 49924 / DSM 5501 / Z-7288</strain>
    </source>
</reference>
<dbReference type="Pfam" id="PF18319">
    <property type="entry name" value="Zn_ribbon_PriA"/>
    <property type="match status" value="1"/>
</dbReference>
<dbReference type="InterPro" id="IPR014001">
    <property type="entry name" value="Helicase_ATP-bd"/>
</dbReference>
<dbReference type="Pfam" id="PF17764">
    <property type="entry name" value="PriA_3primeBD"/>
    <property type="match status" value="1"/>
</dbReference>
<evidence type="ECO:0000256" key="2">
    <source>
        <dbReference type="ARBA" id="ARBA00022705"/>
    </source>
</evidence>
<dbReference type="FunFam" id="3.40.1440.60:FF:000001">
    <property type="entry name" value="Primosomal protein N"/>
    <property type="match status" value="1"/>
</dbReference>
<dbReference type="EC" id="5.6.2.4" evidence="12"/>
<sequence>MEFRYAEVIVDLPINEVDKPFTYLIPDQLREEIEIGYQVKVPFGHRQLSGYVIELKEEVESDSTKLKEIIKLKSSLQLFDRELLRLAKWIADYYQTYLITVLKSVIPSGDITQKTERIVRLNYSVPEIKQELAKLSKRAYKQREVLEYLIENQDQDLTSTALAEKVNTTSGTVRRLYEKDLIRYEEMEVRRDPVADIDFEPTTPFSLTTEQQKALNQIENLREAPESGTLLLKGVTGSGKTEVYLQAIAQVIDDGQDAIVLVPEISLTPQTVKRFKSRFGDQIAIYHSHLSNGERYDEWLRMKRGEAKVVVGARSAIFAPFSNLGLIIIDEEHETSYKQGDHPKYQARKVANKRAELTGAVTVLGTATPALESYYQVQQGNYQSVSLENRIDNRPLPPVEVIDMREELEAGHRSIFSRRLTAAIEDRLAKNEQIILFLNRRGFSTFVLCRECGFVLECPNCDVSLTYHADKTLLRCHYCDYQRKVPDICPECESRYIKYFGAGTQKVEQAIIEEFPTARVLRMDVDTTTRKGAHQRMLDRFRNNEADILLGTQMIAKGHDFPNITLVGVITADTALNFPDFRAAEHTFQLLTQVAGRTGRGDIVGEVVVQTYDPDHYSIQLAKEHDYETFYQQEIEARKELDYPPFTHLINLIIKHEKEVKVSKVANQLGGILNQQIRDRELNVELLGPIPAPLAKLRGKYRWQMILKGRDLDMMRKLNSYSLEALKKTVNLESTVISVDVDPIKML</sequence>
<evidence type="ECO:0000256" key="11">
    <source>
        <dbReference type="ARBA" id="ARBA00048988"/>
    </source>
</evidence>
<dbReference type="Pfam" id="PF00270">
    <property type="entry name" value="DEAD"/>
    <property type="match status" value="1"/>
</dbReference>
<feature type="domain" description="Helicase C-terminal" evidence="14">
    <location>
        <begin position="484"/>
        <end position="653"/>
    </location>
</feature>
<evidence type="ECO:0000313" key="16">
    <source>
        <dbReference type="Proteomes" id="UP000001661"/>
    </source>
</evidence>
<dbReference type="SMART" id="SM00487">
    <property type="entry name" value="DEXDc"/>
    <property type="match status" value="1"/>
</dbReference>
<feature type="domain" description="Helicase ATP-binding" evidence="13">
    <location>
        <begin position="221"/>
        <end position="387"/>
    </location>
</feature>
<feature type="binding site" evidence="12">
    <location>
        <position position="479"/>
    </location>
    <ligand>
        <name>Zn(2+)</name>
        <dbReference type="ChEBI" id="CHEBI:29105"/>
        <label>2</label>
    </ligand>
</feature>
<feature type="binding site" evidence="12">
    <location>
        <position position="449"/>
    </location>
    <ligand>
        <name>Zn(2+)</name>
        <dbReference type="ChEBI" id="CHEBI:29105"/>
        <label>1</label>
    </ligand>
</feature>
<keyword evidence="10 12" id="KW-0413">Isomerase</keyword>
<evidence type="ECO:0000313" key="15">
    <source>
        <dbReference type="EMBL" id="ADL12953.1"/>
    </source>
</evidence>
<dbReference type="AlphaFoldDB" id="D9QR12"/>
<keyword evidence="4 12" id="KW-0547">Nucleotide-binding</keyword>
<feature type="binding site" evidence="12">
    <location>
        <position position="492"/>
    </location>
    <ligand>
        <name>Zn(2+)</name>
        <dbReference type="ChEBI" id="CHEBI:29105"/>
        <label>1</label>
    </ligand>
</feature>
<evidence type="ECO:0000256" key="9">
    <source>
        <dbReference type="ARBA" id="ARBA00023125"/>
    </source>
</evidence>
<dbReference type="GO" id="GO:0005524">
    <property type="term" value="F:ATP binding"/>
    <property type="evidence" value="ECO:0007669"/>
    <property type="project" value="UniProtKB-UniRule"/>
</dbReference>
<dbReference type="CDD" id="cd17929">
    <property type="entry name" value="DEXHc_priA"/>
    <property type="match status" value="1"/>
</dbReference>
<proteinExistence type="inferred from homology"/>
<evidence type="ECO:0000256" key="7">
    <source>
        <dbReference type="ARBA" id="ARBA00022833"/>
    </source>
</evidence>
<dbReference type="GO" id="GO:0043138">
    <property type="term" value="F:3'-5' DNA helicase activity"/>
    <property type="evidence" value="ECO:0007669"/>
    <property type="project" value="UniProtKB-EC"/>
</dbReference>
<feature type="binding site" evidence="12">
    <location>
        <position position="452"/>
    </location>
    <ligand>
        <name>Zn(2+)</name>
        <dbReference type="ChEBI" id="CHEBI:29105"/>
        <label>1</label>
    </ligand>
</feature>
<keyword evidence="3 12" id="KW-0479">Metal-binding</keyword>
<dbReference type="Pfam" id="PF00271">
    <property type="entry name" value="Helicase_C"/>
    <property type="match status" value="1"/>
</dbReference>
<dbReference type="eggNOG" id="COG1198">
    <property type="taxonomic scope" value="Bacteria"/>
</dbReference>
<dbReference type="PANTHER" id="PTHR30580:SF0">
    <property type="entry name" value="PRIMOSOMAL PROTEIN N"/>
    <property type="match status" value="1"/>
</dbReference>
<comment type="function">
    <text evidence="12">Initiates the restart of stalled replication forks, which reloads the replicative helicase on sites other than the origin of replication. Recognizes and binds to abandoned replication forks and remodels them to uncover a helicase loading site. Promotes assembly of the primosome at these replication forks.</text>
</comment>
<keyword evidence="7 12" id="KW-0862">Zinc</keyword>
<evidence type="ECO:0000256" key="12">
    <source>
        <dbReference type="HAMAP-Rule" id="MF_00983"/>
    </source>
</evidence>
<dbReference type="EMBL" id="CP002105">
    <property type="protein sequence ID" value="ADL12953.1"/>
    <property type="molecule type" value="Genomic_DNA"/>
</dbReference>
<evidence type="ECO:0000256" key="1">
    <source>
        <dbReference type="ARBA" id="ARBA00022515"/>
    </source>
</evidence>